<name>A0AAE9DK32_CAEBR</name>
<dbReference type="SMART" id="SM00046">
    <property type="entry name" value="DAGKc"/>
    <property type="match status" value="1"/>
</dbReference>
<gene>
    <name evidence="10" type="ORF">L3Y34_018406</name>
</gene>
<evidence type="ECO:0000259" key="9">
    <source>
        <dbReference type="PROSITE" id="PS50146"/>
    </source>
</evidence>
<dbReference type="InterPro" id="IPR017438">
    <property type="entry name" value="ATP-NAD_kinase_N"/>
</dbReference>
<reference evidence="10 11" key="1">
    <citation type="submission" date="2022-05" db="EMBL/GenBank/DDBJ databases">
        <title>Chromosome-level reference genomes for two strains of Caenorhabditis briggsae: an improved platform for comparative genomics.</title>
        <authorList>
            <person name="Stevens L."/>
            <person name="Andersen E.C."/>
        </authorList>
    </citation>
    <scope>NUCLEOTIDE SEQUENCE [LARGE SCALE GENOMIC DNA]</scope>
    <source>
        <strain evidence="10">QX1410_ONT</strain>
        <tissue evidence="10">Whole-organism</tissue>
    </source>
</reference>
<evidence type="ECO:0000256" key="2">
    <source>
        <dbReference type="ARBA" id="ARBA00009280"/>
    </source>
</evidence>
<dbReference type="CDD" id="cd20802">
    <property type="entry name" value="C1_DGK_typeIV_rpt1"/>
    <property type="match status" value="1"/>
</dbReference>
<dbReference type="Pfam" id="PF23578">
    <property type="entry name" value="DGKI"/>
    <property type="match status" value="1"/>
</dbReference>
<evidence type="ECO:0000256" key="6">
    <source>
        <dbReference type="ARBA" id="ARBA00022840"/>
    </source>
</evidence>
<keyword evidence="4 7" id="KW-0547">Nucleotide-binding</keyword>
<feature type="compositionally biased region" description="Basic and acidic residues" evidence="8">
    <location>
        <begin position="337"/>
        <end position="360"/>
    </location>
</feature>
<evidence type="ECO:0000256" key="8">
    <source>
        <dbReference type="SAM" id="MobiDB-lite"/>
    </source>
</evidence>
<accession>A0AAE9DK32</accession>
<evidence type="ECO:0000313" key="10">
    <source>
        <dbReference type="EMBL" id="ULU06527.1"/>
    </source>
</evidence>
<dbReference type="InterPro" id="IPR001206">
    <property type="entry name" value="Diacylglycerol_kinase_cat_dom"/>
</dbReference>
<dbReference type="GO" id="GO:0004143">
    <property type="term" value="F:ATP-dependent diacylglycerol kinase activity"/>
    <property type="evidence" value="ECO:0007669"/>
    <property type="project" value="UniProtKB-EC"/>
</dbReference>
<proteinExistence type="inferred from homology"/>
<dbReference type="Pfam" id="PF00609">
    <property type="entry name" value="DAGK_acc"/>
    <property type="match status" value="1"/>
</dbReference>
<protein>
    <recommendedName>
        <fullName evidence="7">Diacylglycerol kinase</fullName>
        <shortName evidence="7">DAG kinase</shortName>
        <ecNumber evidence="7">2.7.1.107</ecNumber>
    </recommendedName>
</protein>
<dbReference type="SMART" id="SM00045">
    <property type="entry name" value="DAGKa"/>
    <property type="match status" value="1"/>
</dbReference>
<dbReference type="CDD" id="cd20855">
    <property type="entry name" value="C1_DGK_typeIV_rpt2"/>
    <property type="match status" value="1"/>
</dbReference>
<feature type="compositionally biased region" description="Low complexity" evidence="8">
    <location>
        <begin position="141"/>
        <end position="153"/>
    </location>
</feature>
<evidence type="ECO:0000256" key="3">
    <source>
        <dbReference type="ARBA" id="ARBA00022679"/>
    </source>
</evidence>
<keyword evidence="5 7" id="KW-0418">Kinase</keyword>
<dbReference type="GO" id="GO:0005524">
    <property type="term" value="F:ATP binding"/>
    <property type="evidence" value="ECO:0007669"/>
    <property type="project" value="UniProtKB-KW"/>
</dbReference>
<dbReference type="InterPro" id="IPR000756">
    <property type="entry name" value="Diacylglycerol_kin_accessory"/>
</dbReference>
<dbReference type="SUPFAM" id="SSF111331">
    <property type="entry name" value="NAD kinase/diacylglycerol kinase-like"/>
    <property type="match status" value="1"/>
</dbReference>
<feature type="region of interest" description="Disordered" evidence="8">
    <location>
        <begin position="544"/>
        <end position="582"/>
    </location>
</feature>
<dbReference type="PANTHER" id="PTHR11255:SF80">
    <property type="entry name" value="EYE-SPECIFIC DIACYLGLYCEROL KINASE"/>
    <property type="match status" value="1"/>
</dbReference>
<dbReference type="FunFam" id="2.60.200.40:FF:000022">
    <property type="entry name" value="Diacylglycerol kinase"/>
    <property type="match status" value="1"/>
</dbReference>
<organism evidence="10 11">
    <name type="scientific">Caenorhabditis briggsae</name>
    <dbReference type="NCBI Taxonomy" id="6238"/>
    <lineage>
        <taxon>Eukaryota</taxon>
        <taxon>Metazoa</taxon>
        <taxon>Ecdysozoa</taxon>
        <taxon>Nematoda</taxon>
        <taxon>Chromadorea</taxon>
        <taxon>Rhabditida</taxon>
        <taxon>Rhabditina</taxon>
        <taxon>Rhabditomorpha</taxon>
        <taxon>Rhabditoidea</taxon>
        <taxon>Rhabditidae</taxon>
        <taxon>Peloderinae</taxon>
        <taxon>Caenorhabditis</taxon>
    </lineage>
</organism>
<dbReference type="GO" id="GO:0007200">
    <property type="term" value="P:phospholipase C-activating G protein-coupled receptor signaling pathway"/>
    <property type="evidence" value="ECO:0007669"/>
    <property type="project" value="InterPro"/>
</dbReference>
<feature type="compositionally biased region" description="Basic and acidic residues" evidence="8">
    <location>
        <begin position="284"/>
        <end position="294"/>
    </location>
</feature>
<feature type="domain" description="DAGKc" evidence="9">
    <location>
        <begin position="832"/>
        <end position="969"/>
    </location>
</feature>
<feature type="region of interest" description="Disordered" evidence="8">
    <location>
        <begin position="129"/>
        <end position="168"/>
    </location>
</feature>
<feature type="compositionally biased region" description="Basic residues" evidence="8">
    <location>
        <begin position="422"/>
        <end position="433"/>
    </location>
</feature>
<dbReference type="InterPro" id="IPR056383">
    <property type="entry name" value="DGKI-like_dom"/>
</dbReference>
<comment type="catalytic activity">
    <reaction evidence="1 7">
        <text>a 1,2-diacyl-sn-glycerol + ATP = a 1,2-diacyl-sn-glycero-3-phosphate + ADP + H(+)</text>
        <dbReference type="Rhea" id="RHEA:10272"/>
        <dbReference type="ChEBI" id="CHEBI:15378"/>
        <dbReference type="ChEBI" id="CHEBI:17815"/>
        <dbReference type="ChEBI" id="CHEBI:30616"/>
        <dbReference type="ChEBI" id="CHEBI:58608"/>
        <dbReference type="ChEBI" id="CHEBI:456216"/>
        <dbReference type="EC" id="2.7.1.107"/>
    </reaction>
</comment>
<feature type="compositionally biased region" description="Polar residues" evidence="8">
    <location>
        <begin position="454"/>
        <end position="498"/>
    </location>
</feature>
<evidence type="ECO:0000256" key="1">
    <source>
        <dbReference type="ARBA" id="ARBA00001383"/>
    </source>
</evidence>
<dbReference type="FunFam" id="3.40.50.10330:FF:000037">
    <property type="entry name" value="Diacylglycerol kinase"/>
    <property type="match status" value="1"/>
</dbReference>
<dbReference type="EC" id="2.7.1.107" evidence="7"/>
<evidence type="ECO:0000256" key="5">
    <source>
        <dbReference type="ARBA" id="ARBA00022777"/>
    </source>
</evidence>
<feature type="region of interest" description="Disordered" evidence="8">
    <location>
        <begin position="72"/>
        <end position="94"/>
    </location>
</feature>
<keyword evidence="3 7" id="KW-0808">Transferase</keyword>
<feature type="region of interest" description="Disordered" evidence="8">
    <location>
        <begin position="401"/>
        <end position="532"/>
    </location>
</feature>
<dbReference type="Gene3D" id="3.40.50.10330">
    <property type="entry name" value="Probable inorganic polyphosphate/atp-NAD kinase, domain 1"/>
    <property type="match status" value="1"/>
</dbReference>
<feature type="compositionally biased region" description="Low complexity" evidence="8">
    <location>
        <begin position="505"/>
        <end position="523"/>
    </location>
</feature>
<dbReference type="EMBL" id="CP090892">
    <property type="protein sequence ID" value="ULU06527.1"/>
    <property type="molecule type" value="Genomic_DNA"/>
</dbReference>
<dbReference type="PANTHER" id="PTHR11255">
    <property type="entry name" value="DIACYLGLYCEROL KINASE"/>
    <property type="match status" value="1"/>
</dbReference>
<dbReference type="InterPro" id="IPR016064">
    <property type="entry name" value="NAD/diacylglycerol_kinase_sf"/>
</dbReference>
<evidence type="ECO:0000256" key="7">
    <source>
        <dbReference type="RuleBase" id="RU361128"/>
    </source>
</evidence>
<evidence type="ECO:0000313" key="11">
    <source>
        <dbReference type="Proteomes" id="UP000827892"/>
    </source>
</evidence>
<keyword evidence="6 7" id="KW-0067">ATP-binding</keyword>
<comment type="similarity">
    <text evidence="2 7">Belongs to the eukaryotic diacylglycerol kinase family.</text>
</comment>
<dbReference type="Gene3D" id="2.60.200.40">
    <property type="match status" value="1"/>
</dbReference>
<dbReference type="Pfam" id="PF00781">
    <property type="entry name" value="DAGK_cat"/>
    <property type="match status" value="1"/>
</dbReference>
<feature type="region of interest" description="Disordered" evidence="8">
    <location>
        <begin position="225"/>
        <end position="360"/>
    </location>
</feature>
<dbReference type="PROSITE" id="PS50146">
    <property type="entry name" value="DAGK"/>
    <property type="match status" value="1"/>
</dbReference>
<feature type="compositionally biased region" description="Polar residues" evidence="8">
    <location>
        <begin position="225"/>
        <end position="238"/>
    </location>
</feature>
<dbReference type="InterPro" id="IPR037607">
    <property type="entry name" value="DGK"/>
</dbReference>
<sequence length="1355" mass="150586">MLFETCHFLPLPPAPTYRDALTSSCSDLIETVLALHSNTLSAQEAVSLREAAERRSQFARVPARSVSAPPRKKWFRSKQQLSGATDGMDGSSRAGSQEIVCDEFTKKLVAAITTWHDIHSSLLQLSIERSSNDSNDDENVSESSESSWSSASDSDSDDDGNGGNSSNHLSASAARFSISNPDLTNCQIKQMFPEMADHWRYSSYPSSVSSVDWSTMMMALRKNSSTEDAFLPTSSTSGLKKHRKKKKSIAEAQSNPVFVISADPSGASPSTSPKPAHKRKKRSWRGESAARKLSEALPAALRSPTQILKRTKKPLGPSLSWDPEHRSRSPSMTRSRVHSDGSSETGGIHEGKNHEEDGGIVEEPRFELEITCIHCTMAAEHRRRMLKTEIESAVMRLARRLGNGRSGIRDESPSSNHSSTTVHRHTISSHHRGTTPDIVVSSISSDEEDHSVDRYTSSELGNSLQTSEASSPGSSTCTSPNLPRNGNEMTFDSPGSDQLTPPSPLRLQPPSLLSPYPDSASPPRSNSVDLSTLRRDIELLSVSSGDSDIASDTDFEPPTPAESVRTFRSKSHDPTNSDSILRRPSRMIHLSEIFRKALAKSPVVRRTAADQETNNPVNKHRSSRYWIEDEGDYHILPSEHVWLPSSTGSSASADSECYVGEKDCRRSGEKRRCAACHVVAHTNCFSLLAKLNLNCKTTFRDYATKKTPTKESTDGLTAHHWVHKWRHEGRCNTCGKSFQQKMFFQGKEKKETIAVACSWCKESYHLKNCFARDKLEERCNRGALKEMIVPPTWILRLANRKRSSRAPSAHPRKHKRSHRQFVVKPTDLWSSGPSQPLLVFVNPKSGGNKGSKALHTLCWLLNPRQVFDITSLKGPKFGLEMFRKVVTQLRILVCGGDGTVGWVLSTLDNLNWPAYPPMAIMPLGTGNDLARCMGWGGVFSDEPISQLMQAILHETIVTHLDRWRIDVEPNTSCNLEEEDDGMQSALPLTVMNNYFSIGADAHVALQFHHSRSANPQMLNSRLKNRIAYGGLGTIDLFKRSWKDLSEYITLECDGVDVTSRIKELKLHCILFHNITYYAGGTIPWGESSESKPSCCDGKVEVLGFTTATLAALQMGGKGERISQCSRVKVTTNKAIPMQVDGEPCLLAPSVITLGFHSKVPMLKREKKTPCTPNLMRRGTRYGQKDSQVQSTSLIIQLPVIVVGRADYDTYKDCFERLKDTAYEIGIVNVESEAELDSARVLIQRLLVEHNSLPYEPDKNWRFLDYVSNAEEGTFRVSRQQEHVQSVSDVCNTDECLLILDHAFPSITDREAVELFQPQQPVSSSTSSSTPRYHNSRRISETLRIVLSSDAQETHL</sequence>
<dbReference type="Proteomes" id="UP000827892">
    <property type="component" value="Chromosome II"/>
</dbReference>
<evidence type="ECO:0000256" key="4">
    <source>
        <dbReference type="ARBA" id="ARBA00022741"/>
    </source>
</evidence>